<dbReference type="PANTHER" id="PTHR32196:SF71">
    <property type="entry name" value="AUTOINDUCER 2 IMPORT SYSTEM PERMEASE PROTEIN LSRD"/>
    <property type="match status" value="1"/>
</dbReference>
<reference evidence="10 11" key="1">
    <citation type="submission" date="2023-05" db="EMBL/GenBank/DDBJ databases">
        <title>Streptomyces fuscus sp. nov., a brown-black pigment producing actinomyces isolated from dry sand of Sea duck farm.</title>
        <authorList>
            <person name="Xie J."/>
            <person name="Shen N."/>
        </authorList>
    </citation>
    <scope>NUCLEOTIDE SEQUENCE [LARGE SCALE GENOMIC DNA]</scope>
    <source>
        <strain evidence="10 11">GXMU-J15</strain>
    </source>
</reference>
<dbReference type="Proteomes" id="UP001241926">
    <property type="component" value="Unassembled WGS sequence"/>
</dbReference>
<feature type="transmembrane region" description="Helical" evidence="9">
    <location>
        <begin position="292"/>
        <end position="313"/>
    </location>
</feature>
<feature type="transmembrane region" description="Helical" evidence="9">
    <location>
        <begin position="163"/>
        <end position="182"/>
    </location>
</feature>
<feature type="transmembrane region" description="Helical" evidence="9">
    <location>
        <begin position="243"/>
        <end position="262"/>
    </location>
</feature>
<evidence type="ECO:0000256" key="3">
    <source>
        <dbReference type="ARBA" id="ARBA00022475"/>
    </source>
</evidence>
<evidence type="ECO:0000256" key="5">
    <source>
        <dbReference type="ARBA" id="ARBA00022692"/>
    </source>
</evidence>
<evidence type="ECO:0000256" key="4">
    <source>
        <dbReference type="ARBA" id="ARBA00022519"/>
    </source>
</evidence>
<keyword evidence="6 9" id="KW-1133">Transmembrane helix</keyword>
<feature type="transmembrane region" description="Helical" evidence="9">
    <location>
        <begin position="269"/>
        <end position="286"/>
    </location>
</feature>
<name>A0ABT7J053_9ACTN</name>
<comment type="subcellular location">
    <subcellularLocation>
        <location evidence="1">Cell membrane</location>
        <topology evidence="1">Multi-pass membrane protein</topology>
    </subcellularLocation>
</comment>
<keyword evidence="11" id="KW-1185">Reference proteome</keyword>
<evidence type="ECO:0000313" key="11">
    <source>
        <dbReference type="Proteomes" id="UP001241926"/>
    </source>
</evidence>
<keyword evidence="2" id="KW-0813">Transport</keyword>
<protein>
    <recommendedName>
        <fullName evidence="8">Autoinducer 2 import system permease protein LsrD</fullName>
    </recommendedName>
</protein>
<dbReference type="Pfam" id="PF02653">
    <property type="entry name" value="BPD_transp_2"/>
    <property type="match status" value="1"/>
</dbReference>
<keyword evidence="3" id="KW-1003">Cell membrane</keyword>
<evidence type="ECO:0000256" key="8">
    <source>
        <dbReference type="ARBA" id="ARBA00039381"/>
    </source>
</evidence>
<dbReference type="PANTHER" id="PTHR32196">
    <property type="entry name" value="ABC TRANSPORTER PERMEASE PROTEIN YPHD-RELATED-RELATED"/>
    <property type="match status" value="1"/>
</dbReference>
<comment type="caution">
    <text evidence="10">The sequence shown here is derived from an EMBL/GenBank/DDBJ whole genome shotgun (WGS) entry which is preliminary data.</text>
</comment>
<keyword evidence="4" id="KW-0997">Cell inner membrane</keyword>
<keyword evidence="7 9" id="KW-0472">Membrane</keyword>
<evidence type="ECO:0000313" key="10">
    <source>
        <dbReference type="EMBL" id="MDL2078226.1"/>
    </source>
</evidence>
<dbReference type="CDD" id="cd06579">
    <property type="entry name" value="TM_PBP1_transp_AraH_like"/>
    <property type="match status" value="1"/>
</dbReference>
<dbReference type="InterPro" id="IPR001851">
    <property type="entry name" value="ABC_transp_permease"/>
</dbReference>
<gene>
    <name evidence="10" type="ORF">QNN03_17465</name>
</gene>
<evidence type="ECO:0000256" key="9">
    <source>
        <dbReference type="SAM" id="Phobius"/>
    </source>
</evidence>
<evidence type="ECO:0000256" key="6">
    <source>
        <dbReference type="ARBA" id="ARBA00022989"/>
    </source>
</evidence>
<sequence length="335" mass="34613">MRTSLRARLTSWDYILAALVVVLLVAASLTQPGFAGGFNFANSVSQMSDKALLVLPLALLIIAREIDISVASVAGLSGVVLGMALEAGGPLPLAITLALLAGTVCGALNGVLVTFVGLPSLVVTLGTLALYRGLCYVLLGGTPITDIPLSLTTFGNETIPRTYVPWDIVPFLVLAPLFALYLHRTAAGRRTYAIGGGPDIARYAGVRLNRIRFGLFVVSGAVAALAGVITVARTSQAAPDGALGFELDAITVVFLGGVSVLGGKGRMPGVCWALVLVVGLRSMLQLGNVSGYAQSAAVGALLILSLLATNTAHRVHAALTRRRLRALAVREPAVP</sequence>
<evidence type="ECO:0000256" key="1">
    <source>
        <dbReference type="ARBA" id="ARBA00004651"/>
    </source>
</evidence>
<dbReference type="RefSeq" id="WP_285433537.1">
    <property type="nucleotide sequence ID" value="NZ_JASJUS010000015.1"/>
</dbReference>
<evidence type="ECO:0000256" key="2">
    <source>
        <dbReference type="ARBA" id="ARBA00022448"/>
    </source>
</evidence>
<feature type="transmembrane region" description="Helical" evidence="9">
    <location>
        <begin position="211"/>
        <end position="231"/>
    </location>
</feature>
<organism evidence="10 11">
    <name type="scientific">Streptomyces fuscus</name>
    <dbReference type="NCBI Taxonomy" id="3048495"/>
    <lineage>
        <taxon>Bacteria</taxon>
        <taxon>Bacillati</taxon>
        <taxon>Actinomycetota</taxon>
        <taxon>Actinomycetes</taxon>
        <taxon>Kitasatosporales</taxon>
        <taxon>Streptomycetaceae</taxon>
        <taxon>Streptomyces</taxon>
    </lineage>
</organism>
<evidence type="ECO:0000256" key="7">
    <source>
        <dbReference type="ARBA" id="ARBA00023136"/>
    </source>
</evidence>
<proteinExistence type="predicted"/>
<accession>A0ABT7J053</accession>
<keyword evidence="5 9" id="KW-0812">Transmembrane</keyword>
<dbReference type="EMBL" id="JASJUS010000015">
    <property type="protein sequence ID" value="MDL2078226.1"/>
    <property type="molecule type" value="Genomic_DNA"/>
</dbReference>